<dbReference type="PANTHER" id="PTHR34853:SF5">
    <property type="entry name" value="LIP-DOMAIN-CONTAINING PROTEIN-RELATED"/>
    <property type="match status" value="1"/>
</dbReference>
<accession>A0A2I2FDG1</accession>
<dbReference type="InterPro" id="IPR029058">
    <property type="entry name" value="AB_hydrolase_fold"/>
</dbReference>
<evidence type="ECO:0000313" key="4">
    <source>
        <dbReference type="Proteomes" id="UP000234585"/>
    </source>
</evidence>
<dbReference type="Gene3D" id="3.40.50.1820">
    <property type="entry name" value="alpha/beta hydrolase"/>
    <property type="match status" value="1"/>
</dbReference>
<reference evidence="3 4" key="1">
    <citation type="submission" date="2017-12" db="EMBL/GenBank/DDBJ databases">
        <authorList>
            <consortium name="DOE Joint Genome Institute"/>
            <person name="Haridas S."/>
            <person name="Kjaerbolling I."/>
            <person name="Vesth T.C."/>
            <person name="Frisvad J.C."/>
            <person name="Nybo J.L."/>
            <person name="Theobald S."/>
            <person name="Kuo A."/>
            <person name="Bowyer P."/>
            <person name="Matsuda Y."/>
            <person name="Mondo S."/>
            <person name="Lyhne E.K."/>
            <person name="Kogle M.E."/>
            <person name="Clum A."/>
            <person name="Lipzen A."/>
            <person name="Salamov A."/>
            <person name="Ngan C.Y."/>
            <person name="Daum C."/>
            <person name="Chiniquy J."/>
            <person name="Barry K."/>
            <person name="LaButti K."/>
            <person name="Simmons B.A."/>
            <person name="Magnuson J.K."/>
            <person name="Mortensen U.H."/>
            <person name="Larsen T.O."/>
            <person name="Grigoriev I.V."/>
            <person name="Baker S.E."/>
            <person name="Andersen M.R."/>
            <person name="Nordberg H.P."/>
            <person name="Cantor M.N."/>
            <person name="Hua S.X."/>
        </authorList>
    </citation>
    <scope>NUCLEOTIDE SEQUENCE [LARGE SCALE GENOMIC DNA]</scope>
    <source>
        <strain evidence="3 4">CBS 102.13</strain>
    </source>
</reference>
<feature type="chain" id="PRO_5013989235" evidence="2">
    <location>
        <begin position="22"/>
        <end position="449"/>
    </location>
</feature>
<dbReference type="OrthoDB" id="2373480at2759"/>
<dbReference type="GeneID" id="36524433"/>
<dbReference type="SUPFAM" id="SSF53474">
    <property type="entry name" value="alpha/beta-Hydrolases"/>
    <property type="match status" value="1"/>
</dbReference>
<gene>
    <name evidence="3" type="ORF">BDW47DRAFT_131254</name>
</gene>
<dbReference type="Proteomes" id="UP000234585">
    <property type="component" value="Unassembled WGS sequence"/>
</dbReference>
<dbReference type="GO" id="GO:0004806">
    <property type="term" value="F:triacylglycerol lipase activity"/>
    <property type="evidence" value="ECO:0007669"/>
    <property type="project" value="UniProtKB-UniRule"/>
</dbReference>
<name>A0A2I2FDG1_ASPCN</name>
<dbReference type="AlphaFoldDB" id="A0A2I2FDG1"/>
<sequence length="449" mass="48149">MVSFKVVLLQVLAYLLPLAAGFPAPRADGPLKPVDDPFYEPPAGFESEAPGTILRHRKTPFPVAAFGFAKVNLESSHQVLYRTTDAFGKAVATVSTILIPHNADTSKLLSYQVAQDAADPNCSPSFAFQQESENGNALALIMPQLEFIFITAALNKGWVVTAPDHLGPESAFLSNILSGHAVLDNIRAVLASTEFTNVTSDATVTMWGYSGGSLASGFAAELQPEYAPELKIAGAALGGTVPEILPVVDATNKGLFTGLLPAGIRGLSKVYPEIAKLIDENLIPEKKEEFKKTDNLCLTGNLLEYLGKDVYSYVTNKDVFRDPIATKVLDENAMGHNIPEIPLFIYKSAGDEVSPVNASDALVDKYCDGGAQLEYKRDKLSEHALLEIVGAPDAFFWLEDRMDGAPAEKGCKRSTHFTTLADPRTIAALGSGLVQVLLSFLSLPIGPPL</sequence>
<dbReference type="PIRSF" id="PIRSF029171">
    <property type="entry name" value="Esterase_LipA"/>
    <property type="match status" value="1"/>
</dbReference>
<evidence type="ECO:0000256" key="1">
    <source>
        <dbReference type="ARBA" id="ARBA00022801"/>
    </source>
</evidence>
<protein>
    <submittedName>
        <fullName evidence="3">LIP-domain-containing protein</fullName>
    </submittedName>
</protein>
<dbReference type="Pfam" id="PF03583">
    <property type="entry name" value="LIP"/>
    <property type="match status" value="1"/>
</dbReference>
<feature type="signal peptide" evidence="2">
    <location>
        <begin position="1"/>
        <end position="21"/>
    </location>
</feature>
<organism evidence="3 4">
    <name type="scientific">Aspergillus candidus</name>
    <dbReference type="NCBI Taxonomy" id="41067"/>
    <lineage>
        <taxon>Eukaryota</taxon>
        <taxon>Fungi</taxon>
        <taxon>Dikarya</taxon>
        <taxon>Ascomycota</taxon>
        <taxon>Pezizomycotina</taxon>
        <taxon>Eurotiomycetes</taxon>
        <taxon>Eurotiomycetidae</taxon>
        <taxon>Eurotiales</taxon>
        <taxon>Aspergillaceae</taxon>
        <taxon>Aspergillus</taxon>
        <taxon>Aspergillus subgen. Circumdati</taxon>
    </lineage>
</organism>
<dbReference type="RefSeq" id="XP_024672649.1">
    <property type="nucleotide sequence ID" value="XM_024817273.1"/>
</dbReference>
<evidence type="ECO:0000313" key="3">
    <source>
        <dbReference type="EMBL" id="PLB38637.1"/>
    </source>
</evidence>
<dbReference type="Gene3D" id="1.10.260.130">
    <property type="match status" value="1"/>
</dbReference>
<proteinExistence type="inferred from homology"/>
<dbReference type="GO" id="GO:0016042">
    <property type="term" value="P:lipid catabolic process"/>
    <property type="evidence" value="ECO:0007669"/>
    <property type="project" value="UniProtKB-UniRule"/>
</dbReference>
<keyword evidence="1" id="KW-0378">Hydrolase</keyword>
<dbReference type="EMBL" id="KZ559134">
    <property type="protein sequence ID" value="PLB38637.1"/>
    <property type="molecule type" value="Genomic_DNA"/>
</dbReference>
<keyword evidence="2" id="KW-0732">Signal</keyword>
<dbReference type="PANTHER" id="PTHR34853">
    <property type="match status" value="1"/>
</dbReference>
<dbReference type="InterPro" id="IPR005152">
    <property type="entry name" value="Lipase_secreted"/>
</dbReference>
<comment type="similarity">
    <text evidence="2">Belongs to the AB hydrolase superfamily. Lipase family.</text>
</comment>
<evidence type="ECO:0000256" key="2">
    <source>
        <dbReference type="PIRNR" id="PIRNR029171"/>
    </source>
</evidence>
<keyword evidence="4" id="KW-1185">Reference proteome</keyword>